<dbReference type="GeneID" id="41954403"/>
<dbReference type="InterPro" id="IPR004860">
    <property type="entry name" value="LAGLIDADG_dom"/>
</dbReference>
<sequence>MLVYVGAVKFYAGLVKIQLCNMFLISIKFFQNFYYGFYFSNLKINNFNNYSFKSNFNQLNSCRRFYSVLSSKSIDEEFLRWFVGFSDGESNFTIVLLKDKEGNIKGVSFRFIIELHVDDIDALKYIKSKLNIGNEIAVYGNSCKFSVIHRNDIIKLISIFEKYPLNTSKYLDYLDFKKAFELYSEFKACTVKEKKKLIDKLISIKSGMNNGRVDFNFPSYHKIEITSYWLLGLIEAEGSFYVDRFKLQPSFIIGLSEVQGVVIRKIKEYLENNLGFDSYSMFKLQNSSFMAIVVDKGRGNTKPMLRFKITNTLILVNYFIPFLDQMTFITKKSKDYRDFKIICTAISKGAYRNNDIKELILKLSYTMNNYRLSNNSDLNKVSFMSSEDIDKIKNAESTILLLKDGRQLDSISKKEISGGWTNCVYEIIDYKGEIVLASTLNVAADCLSVRYATVSRQLNKLEGEFTIIEGKKIRRVSVFTLKDSSL</sequence>
<geneLocation type="mitochondrion" evidence="2"/>
<protein>
    <submittedName>
        <fullName evidence="2">LAGLIDADG endonuclease</fullName>
    </submittedName>
</protein>
<dbReference type="Gene3D" id="3.10.28.10">
    <property type="entry name" value="Homing endonucleases"/>
    <property type="match status" value="2"/>
</dbReference>
<dbReference type="GO" id="GO:0004519">
    <property type="term" value="F:endonuclease activity"/>
    <property type="evidence" value="ECO:0007669"/>
    <property type="project" value="UniProtKB-KW"/>
</dbReference>
<keyword evidence="2" id="KW-0255">Endonuclease</keyword>
<dbReference type="RefSeq" id="YP_009704228.1">
    <property type="nucleotide sequence ID" value="NC_044963.1"/>
</dbReference>
<dbReference type="Pfam" id="PF00961">
    <property type="entry name" value="LAGLIDADG_1"/>
    <property type="match status" value="2"/>
</dbReference>
<organism evidence="2">
    <name type="scientific">Ceratocystis fimbriata</name>
    <dbReference type="NCBI Taxonomy" id="5158"/>
    <lineage>
        <taxon>Eukaryota</taxon>
        <taxon>Fungi</taxon>
        <taxon>Dikarya</taxon>
        <taxon>Ascomycota</taxon>
        <taxon>Pezizomycotina</taxon>
        <taxon>Sordariomycetes</taxon>
        <taxon>Hypocreomycetidae</taxon>
        <taxon>Microascales</taxon>
        <taxon>Ceratocystidaceae</taxon>
        <taxon>Ceratocystis</taxon>
    </lineage>
</organism>
<feature type="domain" description="Homing endonuclease LAGLIDADG" evidence="1">
    <location>
        <begin position="230"/>
        <end position="343"/>
    </location>
</feature>
<keyword evidence="2" id="KW-0496">Mitochondrion</keyword>
<feature type="domain" description="Homing endonuclease LAGLIDADG" evidence="1">
    <location>
        <begin position="83"/>
        <end position="179"/>
    </location>
</feature>
<dbReference type="AlphaFoldDB" id="A0A5C1V9U6"/>
<dbReference type="SUPFAM" id="SSF55608">
    <property type="entry name" value="Homing endonucleases"/>
    <property type="match status" value="2"/>
</dbReference>
<evidence type="ECO:0000313" key="2">
    <source>
        <dbReference type="EMBL" id="QEN73791.1"/>
    </source>
</evidence>
<dbReference type="EMBL" id="MG010657">
    <property type="protein sequence ID" value="QEN73791.1"/>
    <property type="molecule type" value="Genomic_DNA"/>
</dbReference>
<accession>A0A5C1V9U6</accession>
<reference evidence="2" key="1">
    <citation type="submission" date="2017-09" db="EMBL/GenBank/DDBJ databases">
        <title>Comparative analysis of mitochondrial genomes in Ceratocystis.</title>
        <authorList>
            <person name="Naidoo K."/>
            <person name="Steenkamp E.T."/>
            <person name="Coetzee M.P.A."/>
            <person name="Kleeper P."/>
            <person name="Wingfield M.J."/>
            <person name="Wingfield B.D."/>
        </authorList>
    </citation>
    <scope>NUCLEOTIDE SEQUENCE</scope>
    <source>
        <strain evidence="2">CMW15049</strain>
    </source>
</reference>
<name>A0A5C1V9U6_9PEZI</name>
<evidence type="ECO:0000259" key="1">
    <source>
        <dbReference type="Pfam" id="PF00961"/>
    </source>
</evidence>
<gene>
    <name evidence="2" type="primary">oi1nad6</name>
</gene>
<keyword evidence="2" id="KW-0378">Hydrolase</keyword>
<keyword evidence="2" id="KW-0540">Nuclease</keyword>
<proteinExistence type="predicted"/>
<dbReference type="PANTHER" id="PTHR36181">
    <property type="entry name" value="INTRON-ENCODED ENDONUCLEASE AI3-RELATED"/>
    <property type="match status" value="1"/>
</dbReference>
<dbReference type="InterPro" id="IPR051289">
    <property type="entry name" value="LAGLIDADG_Endonuclease"/>
</dbReference>
<dbReference type="PANTHER" id="PTHR36181:SF2">
    <property type="entry name" value="INTRON-ENCODED ENDONUCLEASE AI3-RELATED"/>
    <property type="match status" value="1"/>
</dbReference>
<dbReference type="InterPro" id="IPR027434">
    <property type="entry name" value="Homing_endonucl"/>
</dbReference>
<dbReference type="GO" id="GO:0005739">
    <property type="term" value="C:mitochondrion"/>
    <property type="evidence" value="ECO:0007669"/>
    <property type="project" value="UniProtKB-ARBA"/>
</dbReference>